<dbReference type="EMBL" id="BAABJQ010000003">
    <property type="protein sequence ID" value="GAA5181106.1"/>
    <property type="molecule type" value="Genomic_DNA"/>
</dbReference>
<keyword evidence="5" id="KW-0833">Ubl conjugation pathway</keyword>
<name>A0ABP9RM95_9ACTN</name>
<comment type="pathway">
    <text evidence="1 5">Protein degradation; proteasomal Pup-dependent pathway.</text>
</comment>
<keyword evidence="8" id="KW-1185">Reference proteome</keyword>
<evidence type="ECO:0000256" key="2">
    <source>
        <dbReference type="ARBA" id="ARBA00010616"/>
    </source>
</evidence>
<evidence type="ECO:0000256" key="4">
    <source>
        <dbReference type="ARBA" id="ARBA00032321"/>
    </source>
</evidence>
<evidence type="ECO:0000313" key="7">
    <source>
        <dbReference type="EMBL" id="GAA5181106.1"/>
    </source>
</evidence>
<feature type="region of interest" description="Disordered" evidence="6">
    <location>
        <begin position="1"/>
        <end position="36"/>
    </location>
</feature>
<feature type="cross-link" description="Isoglutamyl lysine isopeptide (Gln-Lys) (interchain with K-? in acceptor proteins)" evidence="5">
    <location>
        <position position="72"/>
    </location>
</feature>
<dbReference type="Pfam" id="PF05639">
    <property type="entry name" value="Pup"/>
    <property type="match status" value="1"/>
</dbReference>
<comment type="PTM">
    <text evidence="5">Is modified by deamidation of its C-terminal glutamine to glutamate by the deamidase Dop, a prerequisite to the subsequent pupylation process.</text>
</comment>
<accession>A0ABP9RM95</accession>
<comment type="similarity">
    <text evidence="2 5">Belongs to the prokaryotic ubiquitin-like protein family.</text>
</comment>
<evidence type="ECO:0000256" key="1">
    <source>
        <dbReference type="ARBA" id="ARBA00004707"/>
    </source>
</evidence>
<evidence type="ECO:0000256" key="5">
    <source>
        <dbReference type="HAMAP-Rule" id="MF_02106"/>
    </source>
</evidence>
<dbReference type="NCBIfam" id="TIGR03687">
    <property type="entry name" value="pupylate_cterm"/>
    <property type="match status" value="1"/>
</dbReference>
<evidence type="ECO:0000256" key="3">
    <source>
        <dbReference type="ARBA" id="ARBA00016748"/>
    </source>
</evidence>
<organism evidence="7 8">
    <name type="scientific">Rugosimonospora acidiphila</name>
    <dbReference type="NCBI Taxonomy" id="556531"/>
    <lineage>
        <taxon>Bacteria</taxon>
        <taxon>Bacillati</taxon>
        <taxon>Actinomycetota</taxon>
        <taxon>Actinomycetes</taxon>
        <taxon>Micromonosporales</taxon>
        <taxon>Micromonosporaceae</taxon>
        <taxon>Rugosimonospora</taxon>
    </lineage>
</organism>
<comment type="function">
    <text evidence="5">Protein modifier that is covalently attached to lysine residues of substrate proteins, thereby targeting them for proteasomal degradation. The tagging system is termed pupylation.</text>
</comment>
<dbReference type="InterPro" id="IPR008515">
    <property type="entry name" value="Ubiquitin-like_Pup"/>
</dbReference>
<proteinExistence type="inferred from homology"/>
<sequence length="72" mass="7996">MATRDTGGQSQSGRSRRDEEIDDADAPAVDPELAERQEKLTEDVDDLLDEIDSVLEENAEEFVRGYVQKGGQ</sequence>
<comment type="subunit">
    <text evidence="5">Strongly interacts with the proteasome-associated ATPase ARC through a hydrophobic interface; the interacting region of Pup lies in its C-terminal half. There is one Pup binding site per ARC hexamer ring.</text>
</comment>
<evidence type="ECO:0000313" key="8">
    <source>
        <dbReference type="Proteomes" id="UP001501570"/>
    </source>
</evidence>
<feature type="compositionally biased region" description="Polar residues" evidence="6">
    <location>
        <begin position="1"/>
        <end position="13"/>
    </location>
</feature>
<dbReference type="Proteomes" id="UP001501570">
    <property type="component" value="Unassembled WGS sequence"/>
</dbReference>
<feature type="modified residue" description="Deamidated glutamine" evidence="5">
    <location>
        <position position="72"/>
    </location>
</feature>
<evidence type="ECO:0000256" key="6">
    <source>
        <dbReference type="SAM" id="MobiDB-lite"/>
    </source>
</evidence>
<gene>
    <name evidence="5" type="primary">pup</name>
    <name evidence="7" type="ORF">GCM10023322_15000</name>
</gene>
<reference evidence="8" key="1">
    <citation type="journal article" date="2019" name="Int. J. Syst. Evol. Microbiol.">
        <title>The Global Catalogue of Microorganisms (GCM) 10K type strain sequencing project: providing services to taxonomists for standard genome sequencing and annotation.</title>
        <authorList>
            <consortium name="The Broad Institute Genomics Platform"/>
            <consortium name="The Broad Institute Genome Sequencing Center for Infectious Disease"/>
            <person name="Wu L."/>
            <person name="Ma J."/>
        </authorList>
    </citation>
    <scope>NUCLEOTIDE SEQUENCE [LARGE SCALE GENOMIC DNA]</scope>
    <source>
        <strain evidence="8">JCM 18304</strain>
    </source>
</reference>
<comment type="caution">
    <text evidence="5">Lacks conserved residue(s) required for the propagation of feature annotation.</text>
</comment>
<dbReference type="HAMAP" id="MF_02106">
    <property type="entry name" value="Pup"/>
    <property type="match status" value="1"/>
</dbReference>
<dbReference type="RefSeq" id="WP_345627326.1">
    <property type="nucleotide sequence ID" value="NZ_BAABJQ010000003.1"/>
</dbReference>
<comment type="domain">
    <text evidence="5">The N-terminal unstructured half of Pup provides a signal required to initiate unfolding and degradation by the proteasome but is not needed for pupylation, while the C-terminal helical half of Pup interacts with ARC to target proteins to the proteasome.</text>
</comment>
<comment type="caution">
    <text evidence="7">The sequence shown here is derived from an EMBL/GenBank/DDBJ whole genome shotgun (WGS) entry which is preliminary data.</text>
</comment>
<protein>
    <recommendedName>
        <fullName evidence="3 5">Prokaryotic ubiquitin-like protein Pup</fullName>
    </recommendedName>
    <alternativeName>
        <fullName evidence="4 5">Bacterial ubiquitin-like modifier</fullName>
    </alternativeName>
</protein>
<keyword evidence="5" id="KW-1017">Isopeptide bond</keyword>